<dbReference type="AlphaFoldDB" id="A0A6J0K1W5"/>
<dbReference type="InterPro" id="IPR013083">
    <property type="entry name" value="Znf_RING/FYVE/PHD"/>
</dbReference>
<feature type="domain" description="RING-type" evidence="4">
    <location>
        <begin position="568"/>
        <end position="608"/>
    </location>
</feature>
<sequence>MGCTVRAKHVRPNRKTRSTTKPELDPSCLTALSSLKHLVNRHPGLSGEDNNGWGYCTEEQLEDLLLKHLEYLYNEAVSKLASLGYGHDVALRAVLSNGYCYGGMDVLTNILHNALACLKGGGGGGDEDGSEEEDNVFADLRQLVEYSLTGMVYLLQQVKPRLSKGDALWCLLVSELHVGKASTVDIPPPSSGKVVKGVVNPPAALTLEREIDCPRRFNLTPSMKSLLRENVEAFAAGYHASMKQKKQSEASDRAASEESVVSSVLEKFQDLNLDDDDDDSVVDSEPKDVALIGLFRQVQDLRRQVKERKEWAQKKAMQAAQKVSDELSEFNSLRSEREETLRLKKGKQSGEEATMKRISEMENDLRKVSSHVDKANMIARTLENENAVIRADIEASKLSESESLTACIEATKKEKKRLKRLVAWEKQKMKLQEEVAGEKEKIKALTRSLAQITQEEKEYEEKWREEQEAKERALAQVEEEQRSKEATEARNKRNVESVRLKIEIDFQRRKDDLQRLEQELSRLSKASSNDSSLQSNNTKGEVVVSKLLEELERLDGFYEKEENNDRECLICMKDEVSVVFLPCAHQVVCTSCSDSFMGGGKATCPCCRVPIQQRIRVFGATS</sequence>
<dbReference type="InterPro" id="IPR001841">
    <property type="entry name" value="Znf_RING"/>
</dbReference>
<dbReference type="InterPro" id="IPR046527">
    <property type="entry name" value="PIR2-like_helical"/>
</dbReference>
<keyword evidence="5" id="KW-1185">Reference proteome</keyword>
<dbReference type="PANTHER" id="PTHR46405">
    <property type="entry name" value="OS05G0141500 PROTEIN"/>
    <property type="match status" value="1"/>
</dbReference>
<dbReference type="PROSITE" id="PS50089">
    <property type="entry name" value="ZF_RING_2"/>
    <property type="match status" value="1"/>
</dbReference>
<keyword evidence="1" id="KW-0863">Zinc-finger</keyword>
<dbReference type="Pfam" id="PF13920">
    <property type="entry name" value="zf-C3HC4_3"/>
    <property type="match status" value="1"/>
</dbReference>
<feature type="coiled-coil region" evidence="2">
    <location>
        <begin position="408"/>
        <end position="564"/>
    </location>
</feature>
<dbReference type="KEGG" id="rsz:108813384"/>
<dbReference type="OrthoDB" id="1711136at2759"/>
<feature type="compositionally biased region" description="Basic residues" evidence="3">
    <location>
        <begin position="1"/>
        <end position="18"/>
    </location>
</feature>
<dbReference type="GO" id="GO:0008270">
    <property type="term" value="F:zinc ion binding"/>
    <property type="evidence" value="ECO:0007669"/>
    <property type="project" value="UniProtKB-KW"/>
</dbReference>
<dbReference type="RefSeq" id="XP_018441426.2">
    <property type="nucleotide sequence ID" value="XM_018585924.2"/>
</dbReference>
<keyword evidence="1" id="KW-0479">Metal-binding</keyword>
<dbReference type="GeneID" id="108813384"/>
<evidence type="ECO:0000313" key="5">
    <source>
        <dbReference type="Proteomes" id="UP000504610"/>
    </source>
</evidence>
<dbReference type="InterPro" id="IPR046934">
    <property type="entry name" value="PIR2-like"/>
</dbReference>
<dbReference type="Gene3D" id="3.30.40.10">
    <property type="entry name" value="Zinc/RING finger domain, C3HC4 (zinc finger)"/>
    <property type="match status" value="1"/>
</dbReference>
<keyword evidence="1" id="KW-0862">Zinc</keyword>
<evidence type="ECO:0000256" key="2">
    <source>
        <dbReference type="SAM" id="Coils"/>
    </source>
</evidence>
<organism evidence="5 6">
    <name type="scientific">Raphanus sativus</name>
    <name type="common">Radish</name>
    <name type="synonym">Raphanus raphanistrum var. sativus</name>
    <dbReference type="NCBI Taxonomy" id="3726"/>
    <lineage>
        <taxon>Eukaryota</taxon>
        <taxon>Viridiplantae</taxon>
        <taxon>Streptophyta</taxon>
        <taxon>Embryophyta</taxon>
        <taxon>Tracheophyta</taxon>
        <taxon>Spermatophyta</taxon>
        <taxon>Magnoliopsida</taxon>
        <taxon>eudicotyledons</taxon>
        <taxon>Gunneridae</taxon>
        <taxon>Pentapetalae</taxon>
        <taxon>rosids</taxon>
        <taxon>malvids</taxon>
        <taxon>Brassicales</taxon>
        <taxon>Brassicaceae</taxon>
        <taxon>Brassiceae</taxon>
        <taxon>Raphanus</taxon>
    </lineage>
</organism>
<dbReference type="PANTHER" id="PTHR46405:SF3">
    <property type="entry name" value="RING_U-BOX SUPERFAMILY PROTEIN"/>
    <property type="match status" value="1"/>
</dbReference>
<keyword evidence="2" id="KW-0175">Coiled coil</keyword>
<evidence type="ECO:0000256" key="3">
    <source>
        <dbReference type="SAM" id="MobiDB-lite"/>
    </source>
</evidence>
<gene>
    <name evidence="6" type="primary">LOC108813384</name>
</gene>
<dbReference type="Pfam" id="PF20235">
    <property type="entry name" value="PIR2-like_helical"/>
    <property type="match status" value="1"/>
</dbReference>
<reference evidence="5" key="1">
    <citation type="journal article" date="2019" name="Database">
        <title>The radish genome database (RadishGD): an integrated information resource for radish genomics.</title>
        <authorList>
            <person name="Yu H.J."/>
            <person name="Baek S."/>
            <person name="Lee Y.J."/>
            <person name="Cho A."/>
            <person name="Mun J.H."/>
        </authorList>
    </citation>
    <scope>NUCLEOTIDE SEQUENCE [LARGE SCALE GENOMIC DNA]</scope>
    <source>
        <strain evidence="5">cv. WK10039</strain>
    </source>
</reference>
<feature type="region of interest" description="Disordered" evidence="3">
    <location>
        <begin position="1"/>
        <end position="24"/>
    </location>
</feature>
<name>A0A6J0K1W5_RAPSA</name>
<evidence type="ECO:0000256" key="1">
    <source>
        <dbReference type="PROSITE-ProRule" id="PRU00175"/>
    </source>
</evidence>
<dbReference type="SUPFAM" id="SSF57850">
    <property type="entry name" value="RING/U-box"/>
    <property type="match status" value="1"/>
</dbReference>
<accession>A0A6J0K1W5</accession>
<evidence type="ECO:0000313" key="6">
    <source>
        <dbReference type="RefSeq" id="XP_018441426.2"/>
    </source>
</evidence>
<protein>
    <submittedName>
        <fullName evidence="6">MND1-interacting protein 1</fullName>
    </submittedName>
</protein>
<evidence type="ECO:0000259" key="4">
    <source>
        <dbReference type="PROSITE" id="PS50089"/>
    </source>
</evidence>
<reference evidence="6" key="2">
    <citation type="submission" date="2025-08" db="UniProtKB">
        <authorList>
            <consortium name="RefSeq"/>
        </authorList>
    </citation>
    <scope>IDENTIFICATION</scope>
    <source>
        <tissue evidence="6">Leaf</tissue>
    </source>
</reference>
<proteinExistence type="predicted"/>
<dbReference type="Proteomes" id="UP000504610">
    <property type="component" value="Chromosome 6"/>
</dbReference>
<dbReference type="CDD" id="cd23128">
    <property type="entry name" value="RING-HC_MIP1-like"/>
    <property type="match status" value="1"/>
</dbReference>